<dbReference type="Proteomes" id="UP000297598">
    <property type="component" value="Unassembled WGS sequence"/>
</dbReference>
<reference evidence="3 5" key="2">
    <citation type="submission" date="2019-04" db="EMBL/GenBank/DDBJ databases">
        <title>Genomic characterization of Staphylococcus petrasii strains.</title>
        <authorList>
            <person name="Vrbovska V."/>
            <person name="Kovarovic V."/>
            <person name="Maslanova I."/>
            <person name="Indrakova A."/>
            <person name="Petras P."/>
            <person name="Sedo O."/>
            <person name="Svec P."/>
            <person name="Fisarova L."/>
            <person name="Sedlacek I."/>
            <person name="Doskar J."/>
            <person name="Pantucek R."/>
        </authorList>
    </citation>
    <scope>NUCLEOTIDE SEQUENCE [LARGE SCALE GENOMIC DNA]</scope>
    <source>
        <strain evidence="3 5">P5404</strain>
    </source>
</reference>
<dbReference type="Pfam" id="PF08864">
    <property type="entry name" value="UPF0302"/>
    <property type="match status" value="1"/>
</dbReference>
<name>A0A380G138_9STAP</name>
<feature type="domain" description="IDEAL" evidence="1">
    <location>
        <begin position="136"/>
        <end position="172"/>
    </location>
</feature>
<dbReference type="OrthoDB" id="2155814at2"/>
<evidence type="ECO:0000313" key="2">
    <source>
        <dbReference type="EMBL" id="SUM44206.1"/>
    </source>
</evidence>
<proteinExistence type="predicted"/>
<dbReference type="Gene3D" id="3.40.1530.30">
    <property type="entry name" value="Uncharacterised family UPF0302, N-terminal domain"/>
    <property type="match status" value="1"/>
</dbReference>
<dbReference type="AlphaFoldDB" id="A0A380G138"/>
<dbReference type="InterPro" id="IPR014957">
    <property type="entry name" value="IDEAL_dom"/>
</dbReference>
<evidence type="ECO:0000313" key="3">
    <source>
        <dbReference type="EMBL" id="TGE19469.1"/>
    </source>
</evidence>
<gene>
    <name evidence="3" type="ORF">BJR09_00480</name>
    <name evidence="2" type="ORF">NCTC13830_01603</name>
</gene>
<dbReference type="EMBL" id="SRLS01000001">
    <property type="protein sequence ID" value="TGE19469.1"/>
    <property type="molecule type" value="Genomic_DNA"/>
</dbReference>
<dbReference type="PIRSF" id="PIRSF007165">
    <property type="entry name" value="UCP007165"/>
    <property type="match status" value="1"/>
</dbReference>
<dbReference type="InterPro" id="IPR027393">
    <property type="entry name" value="Virus_scaffolding_prot_C"/>
</dbReference>
<dbReference type="InterPro" id="IPR014963">
    <property type="entry name" value="UPF0302_N"/>
</dbReference>
<evidence type="ECO:0000313" key="4">
    <source>
        <dbReference type="Proteomes" id="UP000254047"/>
    </source>
</evidence>
<dbReference type="SMART" id="SM00914">
    <property type="entry name" value="IDEAL"/>
    <property type="match status" value="1"/>
</dbReference>
<dbReference type="Proteomes" id="UP000254047">
    <property type="component" value="Unassembled WGS sequence"/>
</dbReference>
<accession>A0A5F1B5E3</accession>
<protein>
    <submittedName>
        <fullName evidence="2">Cytosolic protein</fullName>
    </submittedName>
    <submittedName>
        <fullName evidence="3">IDEAL domain-containing protein</fullName>
    </submittedName>
</protein>
<dbReference type="InterPro" id="IPR038091">
    <property type="entry name" value="UPF0302_N_sf"/>
</dbReference>
<organism evidence="2 4">
    <name type="scientific">Staphylococcus petrasii</name>
    <dbReference type="NCBI Taxonomy" id="1276936"/>
    <lineage>
        <taxon>Bacteria</taxon>
        <taxon>Bacillati</taxon>
        <taxon>Bacillota</taxon>
        <taxon>Bacilli</taxon>
        <taxon>Bacillales</taxon>
        <taxon>Staphylococcaceae</taxon>
        <taxon>Staphylococcus</taxon>
    </lineage>
</organism>
<dbReference type="Gene3D" id="4.10.810.10">
    <property type="entry name" value="Virus Scaffolding Protein, Chain A"/>
    <property type="match status" value="1"/>
</dbReference>
<dbReference type="InterPro" id="IPR011188">
    <property type="entry name" value="UPF0302"/>
</dbReference>
<dbReference type="RefSeq" id="WP_103297468.1">
    <property type="nucleotide sequence ID" value="NZ_AP040368.1"/>
</dbReference>
<sequence>MEHTLTNMKQSYIEYALFHYHFKSRISVWLLNYLKASPKSLQNIHFVNRKISDHATLEIGLKDANASAIKLTKNNRILINTNEIFTYITNQAISFDILIHFDDAHYPDAKFNDLIIQQLIHSTHYSSYLENIHNLILDTYKENSLLEQLQVNIDLSLQMNDREQFYQLTQILNNLKARHHYLSSKD</sequence>
<dbReference type="GeneID" id="48902215"/>
<keyword evidence="5" id="KW-1185">Reference proteome</keyword>
<evidence type="ECO:0000259" key="1">
    <source>
        <dbReference type="SMART" id="SM00914"/>
    </source>
</evidence>
<dbReference type="EMBL" id="UHDO01000001">
    <property type="protein sequence ID" value="SUM44206.1"/>
    <property type="molecule type" value="Genomic_DNA"/>
</dbReference>
<evidence type="ECO:0000313" key="5">
    <source>
        <dbReference type="Proteomes" id="UP000297598"/>
    </source>
</evidence>
<dbReference type="Pfam" id="PF08858">
    <property type="entry name" value="IDEAL"/>
    <property type="match status" value="1"/>
</dbReference>
<accession>A0A380G138</accession>
<reference evidence="2 4" key="1">
    <citation type="submission" date="2018-06" db="EMBL/GenBank/DDBJ databases">
        <authorList>
            <consortium name="Pathogen Informatics"/>
            <person name="Doyle S."/>
        </authorList>
    </citation>
    <scope>NUCLEOTIDE SEQUENCE [LARGE SCALE GENOMIC DNA]</scope>
    <source>
        <strain evidence="2 4">NCTC13830</strain>
    </source>
</reference>